<evidence type="ECO:0000313" key="2">
    <source>
        <dbReference type="Proteomes" id="UP001476798"/>
    </source>
</evidence>
<evidence type="ECO:0000313" key="1">
    <source>
        <dbReference type="EMBL" id="MEQ2168129.1"/>
    </source>
</evidence>
<evidence type="ECO:0008006" key="3">
    <source>
        <dbReference type="Google" id="ProtNLM"/>
    </source>
</evidence>
<sequence>MSCLGFCLQGRYTLLIFGTMTPKGCFRGSQQVCGPWKKPRRSKFLVRSATGSINVFNIRTLTCPSDLQGPRLVCETSRLRKS</sequence>
<protein>
    <recommendedName>
        <fullName evidence="3">Secreted protein</fullName>
    </recommendedName>
</protein>
<gene>
    <name evidence="1" type="ORF">GOODEAATRI_011238</name>
</gene>
<dbReference type="EMBL" id="JAHRIO010030669">
    <property type="protein sequence ID" value="MEQ2168129.1"/>
    <property type="molecule type" value="Genomic_DNA"/>
</dbReference>
<proteinExistence type="predicted"/>
<organism evidence="1 2">
    <name type="scientific">Goodea atripinnis</name>
    <dbReference type="NCBI Taxonomy" id="208336"/>
    <lineage>
        <taxon>Eukaryota</taxon>
        <taxon>Metazoa</taxon>
        <taxon>Chordata</taxon>
        <taxon>Craniata</taxon>
        <taxon>Vertebrata</taxon>
        <taxon>Euteleostomi</taxon>
        <taxon>Actinopterygii</taxon>
        <taxon>Neopterygii</taxon>
        <taxon>Teleostei</taxon>
        <taxon>Neoteleostei</taxon>
        <taxon>Acanthomorphata</taxon>
        <taxon>Ovalentaria</taxon>
        <taxon>Atherinomorphae</taxon>
        <taxon>Cyprinodontiformes</taxon>
        <taxon>Goodeidae</taxon>
        <taxon>Goodea</taxon>
    </lineage>
</organism>
<keyword evidence="2" id="KW-1185">Reference proteome</keyword>
<reference evidence="1 2" key="1">
    <citation type="submission" date="2021-06" db="EMBL/GenBank/DDBJ databases">
        <authorList>
            <person name="Palmer J.M."/>
        </authorList>
    </citation>
    <scope>NUCLEOTIDE SEQUENCE [LARGE SCALE GENOMIC DNA]</scope>
    <source>
        <strain evidence="1 2">GA_2019</strain>
        <tissue evidence="1">Muscle</tissue>
    </source>
</reference>
<name>A0ABV0N9Q9_9TELE</name>
<accession>A0ABV0N9Q9</accession>
<comment type="caution">
    <text evidence="1">The sequence shown here is derived from an EMBL/GenBank/DDBJ whole genome shotgun (WGS) entry which is preliminary data.</text>
</comment>
<dbReference type="Proteomes" id="UP001476798">
    <property type="component" value="Unassembled WGS sequence"/>
</dbReference>